<protein>
    <recommendedName>
        <fullName evidence="4">Cell wall galactomannoprotein</fullName>
    </recommendedName>
</protein>
<gene>
    <name evidence="2" type="ORF">BJX66DRAFT_315869</name>
</gene>
<evidence type="ECO:0000313" key="3">
    <source>
        <dbReference type="Proteomes" id="UP001610563"/>
    </source>
</evidence>
<sequence length="180" mass="18666">MQFKLATLATLLAVASAAPAKRQDNACASNAVATLNTLTQEVQTVQNTASGITLVNVFTSVPTVIRALADNINTLQSGAGLPCEAELSAEEQQRICDAASAFVTADTALIRTLTSQNSVGVVSNTPFAAPLGAVGRELERATDTFVLPIIDATPTCGASVNQLVQTLDTELAQLVDTYQS</sequence>
<keyword evidence="3" id="KW-1185">Reference proteome</keyword>
<name>A0ABR4FNU5_9EURO</name>
<dbReference type="EMBL" id="JBFTWV010000161">
    <property type="protein sequence ID" value="KAL2784942.1"/>
    <property type="molecule type" value="Genomic_DNA"/>
</dbReference>
<reference evidence="2 3" key="1">
    <citation type="submission" date="2024-07" db="EMBL/GenBank/DDBJ databases">
        <title>Section-level genome sequencing and comparative genomics of Aspergillus sections Usti and Cavernicolus.</title>
        <authorList>
            <consortium name="Lawrence Berkeley National Laboratory"/>
            <person name="Nybo J.L."/>
            <person name="Vesth T.C."/>
            <person name="Theobald S."/>
            <person name="Frisvad J.C."/>
            <person name="Larsen T.O."/>
            <person name="Kjaerboelling I."/>
            <person name="Rothschild-Mancinelli K."/>
            <person name="Lyhne E.K."/>
            <person name="Kogle M.E."/>
            <person name="Barry K."/>
            <person name="Clum A."/>
            <person name="Na H."/>
            <person name="Ledsgaard L."/>
            <person name="Lin J."/>
            <person name="Lipzen A."/>
            <person name="Kuo A."/>
            <person name="Riley R."/>
            <person name="Mondo S."/>
            <person name="Labutti K."/>
            <person name="Haridas S."/>
            <person name="Pangalinan J."/>
            <person name="Salamov A.A."/>
            <person name="Simmons B.A."/>
            <person name="Magnuson J.K."/>
            <person name="Chen J."/>
            <person name="Drula E."/>
            <person name="Henrissat B."/>
            <person name="Wiebenga A."/>
            <person name="Lubbers R.J."/>
            <person name="Gomes A.C."/>
            <person name="Makela M.R."/>
            <person name="Stajich J."/>
            <person name="Grigoriev I.V."/>
            <person name="Mortensen U.H."/>
            <person name="De Vries R.P."/>
            <person name="Baker S.E."/>
            <person name="Andersen M.R."/>
        </authorList>
    </citation>
    <scope>NUCLEOTIDE SEQUENCE [LARGE SCALE GENOMIC DNA]</scope>
    <source>
        <strain evidence="2 3">CBS 209.92</strain>
    </source>
</reference>
<evidence type="ECO:0000256" key="1">
    <source>
        <dbReference type="SAM" id="SignalP"/>
    </source>
</evidence>
<evidence type="ECO:0008006" key="4">
    <source>
        <dbReference type="Google" id="ProtNLM"/>
    </source>
</evidence>
<organism evidence="2 3">
    <name type="scientific">Aspergillus keveii</name>
    <dbReference type="NCBI Taxonomy" id="714993"/>
    <lineage>
        <taxon>Eukaryota</taxon>
        <taxon>Fungi</taxon>
        <taxon>Dikarya</taxon>
        <taxon>Ascomycota</taxon>
        <taxon>Pezizomycotina</taxon>
        <taxon>Eurotiomycetes</taxon>
        <taxon>Eurotiomycetidae</taxon>
        <taxon>Eurotiales</taxon>
        <taxon>Aspergillaceae</taxon>
        <taxon>Aspergillus</taxon>
        <taxon>Aspergillus subgen. Nidulantes</taxon>
    </lineage>
</organism>
<dbReference type="Proteomes" id="UP001610563">
    <property type="component" value="Unassembled WGS sequence"/>
</dbReference>
<feature type="chain" id="PRO_5046735085" description="Cell wall galactomannoprotein" evidence="1">
    <location>
        <begin position="18"/>
        <end position="180"/>
    </location>
</feature>
<keyword evidence="1" id="KW-0732">Signal</keyword>
<accession>A0ABR4FNU5</accession>
<evidence type="ECO:0000313" key="2">
    <source>
        <dbReference type="EMBL" id="KAL2784942.1"/>
    </source>
</evidence>
<feature type="signal peptide" evidence="1">
    <location>
        <begin position="1"/>
        <end position="17"/>
    </location>
</feature>
<comment type="caution">
    <text evidence="2">The sequence shown here is derived from an EMBL/GenBank/DDBJ whole genome shotgun (WGS) entry which is preliminary data.</text>
</comment>
<proteinExistence type="predicted"/>